<evidence type="ECO:0000313" key="2">
    <source>
        <dbReference type="EMBL" id="SHJ42946.1"/>
    </source>
</evidence>
<keyword evidence="1" id="KW-0472">Membrane</keyword>
<proteinExistence type="predicted"/>
<name>A0A1M6J8C9_9FIRM</name>
<evidence type="ECO:0000256" key="1">
    <source>
        <dbReference type="SAM" id="Phobius"/>
    </source>
</evidence>
<protein>
    <submittedName>
        <fullName evidence="2">Uncharacterized protein</fullName>
    </submittedName>
</protein>
<keyword evidence="1" id="KW-0812">Transmembrane</keyword>
<dbReference type="Proteomes" id="UP000184442">
    <property type="component" value="Unassembled WGS sequence"/>
</dbReference>
<accession>A0A1M6J8C9</accession>
<keyword evidence="1" id="KW-1133">Transmembrane helix</keyword>
<gene>
    <name evidence="2" type="ORF">SAMN02745176_03537</name>
</gene>
<dbReference type="PROSITE" id="PS51257">
    <property type="entry name" value="PROKAR_LIPOPROTEIN"/>
    <property type="match status" value="1"/>
</dbReference>
<sequence length="52" mass="5990">MYYDNKNSSFVDLLIVAIITTIMMLLLFSCGPKYSRWQTTVDDVIVSINENI</sequence>
<dbReference type="STRING" id="1122184.SAMN02745176_03537"/>
<organism evidence="2 3">
    <name type="scientific">Lutispora thermophila DSM 19022</name>
    <dbReference type="NCBI Taxonomy" id="1122184"/>
    <lineage>
        <taxon>Bacteria</taxon>
        <taxon>Bacillati</taxon>
        <taxon>Bacillota</taxon>
        <taxon>Clostridia</taxon>
        <taxon>Lutisporales</taxon>
        <taxon>Lutisporaceae</taxon>
        <taxon>Lutispora</taxon>
    </lineage>
</organism>
<reference evidence="2 3" key="1">
    <citation type="submission" date="2016-11" db="EMBL/GenBank/DDBJ databases">
        <authorList>
            <person name="Jaros S."/>
            <person name="Januszkiewicz K."/>
            <person name="Wedrychowicz H."/>
        </authorList>
    </citation>
    <scope>NUCLEOTIDE SEQUENCE [LARGE SCALE GENOMIC DNA]</scope>
    <source>
        <strain evidence="2 3">DSM 19022</strain>
    </source>
</reference>
<dbReference type="AlphaFoldDB" id="A0A1M6J8C9"/>
<dbReference type="EMBL" id="FQZS01000054">
    <property type="protein sequence ID" value="SHJ42946.1"/>
    <property type="molecule type" value="Genomic_DNA"/>
</dbReference>
<keyword evidence="3" id="KW-1185">Reference proteome</keyword>
<evidence type="ECO:0000313" key="3">
    <source>
        <dbReference type="Proteomes" id="UP000184442"/>
    </source>
</evidence>
<feature type="transmembrane region" description="Helical" evidence="1">
    <location>
        <begin position="12"/>
        <end position="30"/>
    </location>
</feature>